<evidence type="ECO:0000256" key="1">
    <source>
        <dbReference type="ARBA" id="ARBA00004251"/>
    </source>
</evidence>
<dbReference type="SMART" id="SM00409">
    <property type="entry name" value="IG"/>
    <property type="match status" value="4"/>
</dbReference>
<dbReference type="PANTHER" id="PTHR25466:SF14">
    <property type="entry name" value="BUTYROPHILIN SUBFAMILY 2 MEMBER A2-LIKE-RELATED"/>
    <property type="match status" value="1"/>
</dbReference>
<dbReference type="InterPro" id="IPR013106">
    <property type="entry name" value="Ig_V-set"/>
</dbReference>
<keyword evidence="6 11" id="KW-0472">Membrane</keyword>
<evidence type="ECO:0000256" key="2">
    <source>
        <dbReference type="ARBA" id="ARBA00022475"/>
    </source>
</evidence>
<feature type="domain" description="Ig-like" evidence="12">
    <location>
        <begin position="232"/>
        <end position="347"/>
    </location>
</feature>
<organism evidence="13 14">
    <name type="scientific">Labeo rohita</name>
    <name type="common">Indian major carp</name>
    <name type="synonym">Cyprinus rohita</name>
    <dbReference type="NCBI Taxonomy" id="84645"/>
    <lineage>
        <taxon>Eukaryota</taxon>
        <taxon>Metazoa</taxon>
        <taxon>Chordata</taxon>
        <taxon>Craniata</taxon>
        <taxon>Vertebrata</taxon>
        <taxon>Euteleostomi</taxon>
        <taxon>Actinopterygii</taxon>
        <taxon>Neopterygii</taxon>
        <taxon>Teleostei</taxon>
        <taxon>Ostariophysi</taxon>
        <taxon>Cypriniformes</taxon>
        <taxon>Cyprinidae</taxon>
        <taxon>Labeoninae</taxon>
        <taxon>Labeonini</taxon>
        <taxon>Labeo</taxon>
    </lineage>
</organism>
<evidence type="ECO:0000256" key="5">
    <source>
        <dbReference type="ARBA" id="ARBA00022989"/>
    </source>
</evidence>
<accession>A0ABQ8MVB7</accession>
<evidence type="ECO:0000256" key="9">
    <source>
        <dbReference type="ARBA" id="ARBA00023180"/>
    </source>
</evidence>
<keyword evidence="4" id="KW-0732">Signal</keyword>
<sequence>MQVLTVIIVFFFLTTNQAVFHFSLSLSVWTILFSGLTVRGPSGPLVAPLGSSVVLPCSVDQLLSVEDLEVEWRRTDSDTLVHLFQDGESQTGVQQQDYQDRAHFFTEEIQRGNFSLRLDDLRAEDEGQYTCTVYSQQESGETVIEIKVNDVERLRVSGSSRSVSASVGEDVTLSCSVDSHITPEDFEVSVSRVLSCLYHGFSVLHIMVLILCISASGSALLLFCLIYCRSSTKGLILQNSNTNVHLGGSVVLPCHVPPNLLTEDLKVEWRKTTKNSVTLVHLYEDGQCQTEKQQQDYKERAHFLTDHIKHGNFSLRLDKLTAEDEGQYTCRVYNKSDCVFSAKAKLTLKILMSGKVISLGGSVDLPCQVKKSLLENNLKVEWRRADSENLVHLYEDGKSQTDKQHKDYHKRAHFLKKKIKDGNFSLRLKKLRAGDEGIYRCKVYRDQNCVRSANEELKLGFTVKHSHHTTIHLGASMVLPCYNDKPSRMEGLKVEWRKKDFLVHLYEDGESRTDEQHQDYQDRAHFFTEHIKDGNFSLRLDKLRAEDEGQYTCTVHSRGNRPFSININLVLKLLVLDKIIGKLSQRISTLFRVLASITFDVLPSLQFILLFYAFGSARGGEFTFLHLQLIIDQMLLSKATVTTSCLAVGVIIFNV</sequence>
<keyword evidence="8" id="KW-0675">Receptor</keyword>
<feature type="transmembrane region" description="Helical" evidence="11">
    <location>
        <begin position="634"/>
        <end position="653"/>
    </location>
</feature>
<feature type="transmembrane region" description="Helical" evidence="11">
    <location>
        <begin position="590"/>
        <end position="614"/>
    </location>
</feature>
<evidence type="ECO:0000256" key="8">
    <source>
        <dbReference type="ARBA" id="ARBA00023170"/>
    </source>
</evidence>
<evidence type="ECO:0000256" key="4">
    <source>
        <dbReference type="ARBA" id="ARBA00022729"/>
    </source>
</evidence>
<dbReference type="InterPro" id="IPR051713">
    <property type="entry name" value="T-cell_Activation_Regulation"/>
</dbReference>
<name>A0ABQ8MVB7_LABRO</name>
<feature type="domain" description="Ig-like" evidence="12">
    <location>
        <begin position="360"/>
        <end position="458"/>
    </location>
</feature>
<dbReference type="SMART" id="SM00406">
    <property type="entry name" value="IGv"/>
    <property type="match status" value="4"/>
</dbReference>
<evidence type="ECO:0000256" key="7">
    <source>
        <dbReference type="ARBA" id="ARBA00023157"/>
    </source>
</evidence>
<evidence type="ECO:0000256" key="10">
    <source>
        <dbReference type="ARBA" id="ARBA00023319"/>
    </source>
</evidence>
<evidence type="ECO:0000256" key="6">
    <source>
        <dbReference type="ARBA" id="ARBA00023136"/>
    </source>
</evidence>
<dbReference type="InterPro" id="IPR003599">
    <property type="entry name" value="Ig_sub"/>
</dbReference>
<keyword evidence="14" id="KW-1185">Reference proteome</keyword>
<evidence type="ECO:0000313" key="13">
    <source>
        <dbReference type="EMBL" id="KAI2666785.1"/>
    </source>
</evidence>
<evidence type="ECO:0000256" key="3">
    <source>
        <dbReference type="ARBA" id="ARBA00022692"/>
    </source>
</evidence>
<dbReference type="PROSITE" id="PS50835">
    <property type="entry name" value="IG_LIKE"/>
    <property type="match status" value="4"/>
</dbReference>
<reference evidence="13 14" key="1">
    <citation type="submission" date="2022-01" db="EMBL/GenBank/DDBJ databases">
        <title>A high-quality chromosome-level genome assembly of rohu carp, Labeo rohita.</title>
        <authorList>
            <person name="Arick M.A. II"/>
            <person name="Hsu C.-Y."/>
            <person name="Magbanua Z."/>
            <person name="Pechanova O."/>
            <person name="Grover C."/>
            <person name="Miller E."/>
            <person name="Thrash A."/>
            <person name="Ezzel L."/>
            <person name="Alam S."/>
            <person name="Benzie J."/>
            <person name="Hamilton M."/>
            <person name="Karsi A."/>
            <person name="Lawrence M.L."/>
            <person name="Peterson D.G."/>
        </authorList>
    </citation>
    <scope>NUCLEOTIDE SEQUENCE [LARGE SCALE GENOMIC DNA]</scope>
    <source>
        <strain evidence="14">BAU-BD-2019</strain>
        <tissue evidence="13">Blood</tissue>
    </source>
</reference>
<dbReference type="Pfam" id="PF07686">
    <property type="entry name" value="V-set"/>
    <property type="match status" value="4"/>
</dbReference>
<comment type="caution">
    <text evidence="13">The sequence shown here is derived from an EMBL/GenBank/DDBJ whole genome shotgun (WGS) entry which is preliminary data.</text>
</comment>
<dbReference type="Proteomes" id="UP000830375">
    <property type="component" value="Unassembled WGS sequence"/>
</dbReference>
<dbReference type="Gene3D" id="2.60.40.10">
    <property type="entry name" value="Immunoglobulins"/>
    <property type="match status" value="4"/>
</dbReference>
<evidence type="ECO:0000256" key="11">
    <source>
        <dbReference type="SAM" id="Phobius"/>
    </source>
</evidence>
<keyword evidence="10" id="KW-0393">Immunoglobulin domain</keyword>
<dbReference type="InterPro" id="IPR003598">
    <property type="entry name" value="Ig_sub2"/>
</dbReference>
<feature type="domain" description="Ig-like" evidence="12">
    <location>
        <begin position="50"/>
        <end position="149"/>
    </location>
</feature>
<keyword evidence="9" id="KW-0325">Glycoprotein</keyword>
<keyword evidence="2" id="KW-1003">Cell membrane</keyword>
<dbReference type="InterPro" id="IPR007110">
    <property type="entry name" value="Ig-like_dom"/>
</dbReference>
<dbReference type="InterPro" id="IPR013783">
    <property type="entry name" value="Ig-like_fold"/>
</dbReference>
<dbReference type="PANTHER" id="PTHR25466">
    <property type="entry name" value="T-LYMPHOCYTE ACTIVATION ANTIGEN"/>
    <property type="match status" value="1"/>
</dbReference>
<dbReference type="EMBL" id="JACTAM010000003">
    <property type="protein sequence ID" value="KAI2666785.1"/>
    <property type="molecule type" value="Genomic_DNA"/>
</dbReference>
<evidence type="ECO:0000313" key="14">
    <source>
        <dbReference type="Proteomes" id="UP000830375"/>
    </source>
</evidence>
<feature type="domain" description="Ig-like" evidence="12">
    <location>
        <begin position="474"/>
        <end position="564"/>
    </location>
</feature>
<keyword evidence="7" id="KW-1015">Disulfide bond</keyword>
<keyword evidence="3 11" id="KW-0812">Transmembrane</keyword>
<keyword evidence="5 11" id="KW-1133">Transmembrane helix</keyword>
<dbReference type="InterPro" id="IPR036179">
    <property type="entry name" value="Ig-like_dom_sf"/>
</dbReference>
<protein>
    <submittedName>
        <fullName evidence="13">Butyrophilin-like protein 2</fullName>
    </submittedName>
</protein>
<feature type="transmembrane region" description="Helical" evidence="11">
    <location>
        <begin position="203"/>
        <end position="228"/>
    </location>
</feature>
<dbReference type="SMART" id="SM00408">
    <property type="entry name" value="IGc2"/>
    <property type="match status" value="4"/>
</dbReference>
<proteinExistence type="predicted"/>
<gene>
    <name evidence="13" type="ORF">H4Q32_026481</name>
</gene>
<comment type="subcellular location">
    <subcellularLocation>
        <location evidence="1">Cell membrane</location>
        <topology evidence="1">Single-pass type I membrane protein</topology>
    </subcellularLocation>
</comment>
<dbReference type="SUPFAM" id="SSF48726">
    <property type="entry name" value="Immunoglobulin"/>
    <property type="match status" value="4"/>
</dbReference>
<evidence type="ECO:0000259" key="12">
    <source>
        <dbReference type="PROSITE" id="PS50835"/>
    </source>
</evidence>